<feature type="region of interest" description="Disordered" evidence="1">
    <location>
        <begin position="1"/>
        <end position="146"/>
    </location>
</feature>
<feature type="compositionally biased region" description="Polar residues" evidence="1">
    <location>
        <begin position="185"/>
        <end position="198"/>
    </location>
</feature>
<dbReference type="EMBL" id="CDPU01000003">
    <property type="protein sequence ID" value="CEO45522.1"/>
    <property type="molecule type" value="Genomic_DNA"/>
</dbReference>
<feature type="compositionally biased region" description="Low complexity" evidence="1">
    <location>
        <begin position="654"/>
        <end position="664"/>
    </location>
</feature>
<gene>
    <name evidence="2" type="ORF">BN869_000001577_1</name>
</gene>
<evidence type="ECO:0000256" key="1">
    <source>
        <dbReference type="SAM" id="MobiDB-lite"/>
    </source>
</evidence>
<proteinExistence type="predicted"/>
<feature type="compositionally biased region" description="Polar residues" evidence="1">
    <location>
        <begin position="56"/>
        <end position="68"/>
    </location>
</feature>
<feature type="compositionally biased region" description="Polar residues" evidence="1">
    <location>
        <begin position="87"/>
        <end position="100"/>
    </location>
</feature>
<feature type="compositionally biased region" description="Polar residues" evidence="1">
    <location>
        <begin position="11"/>
        <end position="27"/>
    </location>
</feature>
<name>A0A0B7JQE5_BIOOC</name>
<feature type="region of interest" description="Disordered" evidence="1">
    <location>
        <begin position="714"/>
        <end position="753"/>
    </location>
</feature>
<feature type="region of interest" description="Disordered" evidence="1">
    <location>
        <begin position="420"/>
        <end position="492"/>
    </location>
</feature>
<feature type="region of interest" description="Disordered" evidence="1">
    <location>
        <begin position="232"/>
        <end position="261"/>
    </location>
</feature>
<feature type="region of interest" description="Disordered" evidence="1">
    <location>
        <begin position="546"/>
        <end position="569"/>
    </location>
</feature>
<feature type="compositionally biased region" description="Low complexity" evidence="1">
    <location>
        <begin position="105"/>
        <end position="119"/>
    </location>
</feature>
<feature type="compositionally biased region" description="Basic and acidic residues" evidence="1">
    <location>
        <begin position="467"/>
        <end position="478"/>
    </location>
</feature>
<organism evidence="2">
    <name type="scientific">Bionectria ochroleuca</name>
    <name type="common">Gliocladium roseum</name>
    <dbReference type="NCBI Taxonomy" id="29856"/>
    <lineage>
        <taxon>Eukaryota</taxon>
        <taxon>Fungi</taxon>
        <taxon>Dikarya</taxon>
        <taxon>Ascomycota</taxon>
        <taxon>Pezizomycotina</taxon>
        <taxon>Sordariomycetes</taxon>
        <taxon>Hypocreomycetidae</taxon>
        <taxon>Hypocreales</taxon>
        <taxon>Bionectriaceae</taxon>
        <taxon>Clonostachys</taxon>
    </lineage>
</organism>
<feature type="compositionally biased region" description="Basic residues" evidence="1">
    <location>
        <begin position="420"/>
        <end position="432"/>
    </location>
</feature>
<dbReference type="AlphaFoldDB" id="A0A0B7JQE5"/>
<feature type="region of interest" description="Disordered" evidence="1">
    <location>
        <begin position="613"/>
        <end position="667"/>
    </location>
</feature>
<feature type="compositionally biased region" description="Polar residues" evidence="1">
    <location>
        <begin position="133"/>
        <end position="146"/>
    </location>
</feature>
<protein>
    <submittedName>
        <fullName evidence="2">Uncharacterized protein</fullName>
    </submittedName>
</protein>
<feature type="compositionally biased region" description="Basic residues" evidence="1">
    <location>
        <begin position="724"/>
        <end position="734"/>
    </location>
</feature>
<accession>A0A0B7JQE5</accession>
<feature type="region of interest" description="Disordered" evidence="1">
    <location>
        <begin position="185"/>
        <end position="210"/>
    </location>
</feature>
<sequence length="753" mass="83270">MTPLASIPEVSHSNLDSRTNQSRQPRVSSFERARRRSRVLIISRHPSKPQRRVVSPQLTAQQNQNSKSPGKDTSAPSYSGNRPAEISATNPDGTSVQGRATTADIAESGSPSQSISAQSDGTIDIDSFPLPPSHNNNPFPLQSSVHDGATKTTKIYKSANDSSSARALLRQQVYNRKLPSKNLSINTDSYGHSPSSITAKGVASPRSPKCSHADTDLIDIITKSVAEQLGAISQANSPRNLNRPGDSSRNFQDNASRSPSQVRALDTFTKELQRYAEIVGAAGKSPTFTPTPSKSSATLRTVSALLPFRSEFNAAGLAVTSKDQRHQDAQASTKVKATGHRPRARHHGAFKSKRFRGLQVDGKVNSLSEPTTAVDFTSPTDTDIWRRSLIDRLPPRRNVLFPYRPRSRRSCLPCLPKRRVRLNSKKSSHRSVKIPPGYVRRLSQQPKPRHSNESRDVISQVPSSHYSQKDGHSSSRDLENDDSDEPTIRVPKANTLNAVLGLRRKRKTIASPRLLSQRKYKPPREPQEIQLFPHDYAAYKSSMDASNSDQVSCRPGNGSVQESQRQKDHVRVDYDAMSIPELPPLRRHPAGKAAQAYSLRDVFSDRLTAKAVRELSRQDPGRYPVQLPPHLRTTFSSPKPPDIPCRVSSRRCQTTTSESSSGTTQVNDRDVLKGLHIAAAAACDESVHTTVHKNTGLNVRRFLSELMALSALGQDQPAEDKEKQVKRRRAKIRKLTQQVRASRKRMQEGSDVI</sequence>
<evidence type="ECO:0000313" key="2">
    <source>
        <dbReference type="EMBL" id="CEO45522.1"/>
    </source>
</evidence>
<reference evidence="2" key="1">
    <citation type="submission" date="2015-01" db="EMBL/GenBank/DDBJ databases">
        <authorList>
            <person name="Durling Mikael"/>
        </authorList>
    </citation>
    <scope>NUCLEOTIDE SEQUENCE</scope>
</reference>